<dbReference type="SUPFAM" id="SSF102114">
    <property type="entry name" value="Radical SAM enzymes"/>
    <property type="match status" value="1"/>
</dbReference>
<dbReference type="InterPro" id="IPR007197">
    <property type="entry name" value="rSAM"/>
</dbReference>
<comment type="cofactor">
    <cofactor evidence="1">
        <name>[4Fe-4S] cluster</name>
        <dbReference type="ChEBI" id="CHEBI:49883"/>
    </cofactor>
</comment>
<dbReference type="SFLD" id="SFLDG01067">
    <property type="entry name" value="SPASM/twitch_domain_containing"/>
    <property type="match status" value="1"/>
</dbReference>
<dbReference type="PANTHER" id="PTHR30352">
    <property type="entry name" value="PYRUVATE FORMATE-LYASE-ACTIVATING ENZYME"/>
    <property type="match status" value="1"/>
</dbReference>
<evidence type="ECO:0000259" key="8">
    <source>
        <dbReference type="PROSITE" id="PS51918"/>
    </source>
</evidence>
<dbReference type="SFLD" id="SFLDS00029">
    <property type="entry name" value="Radical_SAM"/>
    <property type="match status" value="1"/>
</dbReference>
<dbReference type="AlphaFoldDB" id="A0A9D2KKE0"/>
<dbReference type="SFLD" id="SFLDG01109">
    <property type="entry name" value="Uncharacterised_Radical_SAM_Su"/>
    <property type="match status" value="1"/>
</dbReference>
<keyword evidence="6" id="KW-0411">Iron-sulfur</keyword>
<dbReference type="PROSITE" id="PS51918">
    <property type="entry name" value="RADICAL_SAM"/>
    <property type="match status" value="1"/>
</dbReference>
<name>A0A9D2KKE0_9BACT</name>
<feature type="region of interest" description="Disordered" evidence="7">
    <location>
        <begin position="419"/>
        <end position="441"/>
    </location>
</feature>
<keyword evidence="4" id="KW-0479">Metal-binding</keyword>
<accession>A0A9D2KKE0</accession>
<evidence type="ECO:0000313" key="9">
    <source>
        <dbReference type="EMBL" id="HJA08040.1"/>
    </source>
</evidence>
<evidence type="ECO:0000256" key="2">
    <source>
        <dbReference type="ARBA" id="ARBA00022485"/>
    </source>
</evidence>
<sequence length="441" mass="48267">MTGTPLRPRLLLADARGRIFDDPDLLMLCRRGREWALPRPDEIMPLPPESELFLLPGRRAVGLDPESGETVALDELAVAAFVAPAHTLTGHPVYATDDDAPTLPLFAYGAVGMIGDRFYVCAKKVDEDTRQVFRGISPKKVEKAARALMARFPDNRLMQHLMSNCVLRYACPAARNLCLGRYEAPLPVSHVCNARCVGCISHKNEDSTVCATPQDRLTFTPTVDELVEVMLYHQGNEADPIYSFGQGCEGEPLTEARLLADTVRAFRAKGGKGTVNLNSNASMPDAVAELAEAGLSSLRVSLNSARPDVYLRYYRPRNFGFADVRRSITEASSRGVFVSLNLLYFPGVTDCEEEIAALTELVNACGVNFIQLRNLNIDPELYLNLLDGVPFGPSTGLANFRKRLRKACPGLRFGYFNPAVDGPRRSPPPEPASETPGEGLA</sequence>
<protein>
    <submittedName>
        <fullName evidence="9">Radical SAM protein</fullName>
    </submittedName>
</protein>
<dbReference type="GO" id="GO:0051539">
    <property type="term" value="F:4 iron, 4 sulfur cluster binding"/>
    <property type="evidence" value="ECO:0007669"/>
    <property type="project" value="UniProtKB-KW"/>
</dbReference>
<gene>
    <name evidence="9" type="ORF">H9962_02445</name>
</gene>
<reference evidence="9" key="1">
    <citation type="journal article" date="2021" name="PeerJ">
        <title>Extensive microbial diversity within the chicken gut microbiome revealed by metagenomics and culture.</title>
        <authorList>
            <person name="Gilroy R."/>
            <person name="Ravi A."/>
            <person name="Getino M."/>
            <person name="Pursley I."/>
            <person name="Horton D.L."/>
            <person name="Alikhan N.F."/>
            <person name="Baker D."/>
            <person name="Gharbi K."/>
            <person name="Hall N."/>
            <person name="Watson M."/>
            <person name="Adriaenssens E.M."/>
            <person name="Foster-Nyarko E."/>
            <person name="Jarju S."/>
            <person name="Secka A."/>
            <person name="Antonio M."/>
            <person name="Oren A."/>
            <person name="Chaudhuri R.R."/>
            <person name="La Ragione R."/>
            <person name="Hildebrand F."/>
            <person name="Pallen M.J."/>
        </authorList>
    </citation>
    <scope>NUCLEOTIDE SEQUENCE</scope>
    <source>
        <strain evidence="9">CHK186-16707</strain>
    </source>
</reference>
<keyword evidence="2" id="KW-0004">4Fe-4S</keyword>
<evidence type="ECO:0000256" key="7">
    <source>
        <dbReference type="SAM" id="MobiDB-lite"/>
    </source>
</evidence>
<feature type="compositionally biased region" description="Low complexity" evidence="7">
    <location>
        <begin position="432"/>
        <end position="441"/>
    </location>
</feature>
<dbReference type="Proteomes" id="UP000824225">
    <property type="component" value="Unassembled WGS sequence"/>
</dbReference>
<evidence type="ECO:0000313" key="10">
    <source>
        <dbReference type="Proteomes" id="UP000824225"/>
    </source>
</evidence>
<dbReference type="Gene3D" id="3.20.20.70">
    <property type="entry name" value="Aldolase class I"/>
    <property type="match status" value="1"/>
</dbReference>
<dbReference type="PANTHER" id="PTHR30352:SF5">
    <property type="entry name" value="PYRUVATE FORMATE-LYASE 1-ACTIVATING ENZYME"/>
    <property type="match status" value="1"/>
</dbReference>
<keyword evidence="5" id="KW-0408">Iron</keyword>
<feature type="domain" description="Radical SAM core" evidence="8">
    <location>
        <begin position="178"/>
        <end position="412"/>
    </location>
</feature>
<reference evidence="9" key="2">
    <citation type="submission" date="2021-04" db="EMBL/GenBank/DDBJ databases">
        <authorList>
            <person name="Gilroy R."/>
        </authorList>
    </citation>
    <scope>NUCLEOTIDE SEQUENCE</scope>
    <source>
        <strain evidence="9">CHK186-16707</strain>
    </source>
</reference>
<dbReference type="EMBL" id="DXAN01000004">
    <property type="protein sequence ID" value="HJA08040.1"/>
    <property type="molecule type" value="Genomic_DNA"/>
</dbReference>
<evidence type="ECO:0000256" key="4">
    <source>
        <dbReference type="ARBA" id="ARBA00022723"/>
    </source>
</evidence>
<organism evidence="9 10">
    <name type="scientific">Candidatus Mailhella merdigallinarum</name>
    <dbReference type="NCBI Taxonomy" id="2838658"/>
    <lineage>
        <taxon>Bacteria</taxon>
        <taxon>Pseudomonadati</taxon>
        <taxon>Thermodesulfobacteriota</taxon>
        <taxon>Desulfovibrionia</taxon>
        <taxon>Desulfovibrionales</taxon>
        <taxon>Desulfovibrionaceae</taxon>
        <taxon>Mailhella</taxon>
    </lineage>
</organism>
<evidence type="ECO:0000256" key="6">
    <source>
        <dbReference type="ARBA" id="ARBA00023014"/>
    </source>
</evidence>
<keyword evidence="3" id="KW-0949">S-adenosyl-L-methionine</keyword>
<dbReference type="CDD" id="cd01335">
    <property type="entry name" value="Radical_SAM"/>
    <property type="match status" value="1"/>
</dbReference>
<dbReference type="InterPro" id="IPR013785">
    <property type="entry name" value="Aldolase_TIM"/>
</dbReference>
<evidence type="ECO:0000256" key="1">
    <source>
        <dbReference type="ARBA" id="ARBA00001966"/>
    </source>
</evidence>
<dbReference type="GO" id="GO:0003824">
    <property type="term" value="F:catalytic activity"/>
    <property type="evidence" value="ECO:0007669"/>
    <property type="project" value="InterPro"/>
</dbReference>
<evidence type="ECO:0000256" key="5">
    <source>
        <dbReference type="ARBA" id="ARBA00023004"/>
    </source>
</evidence>
<dbReference type="GO" id="GO:0046872">
    <property type="term" value="F:metal ion binding"/>
    <property type="evidence" value="ECO:0007669"/>
    <property type="project" value="UniProtKB-KW"/>
</dbReference>
<evidence type="ECO:0000256" key="3">
    <source>
        <dbReference type="ARBA" id="ARBA00022691"/>
    </source>
</evidence>
<comment type="caution">
    <text evidence="9">The sequence shown here is derived from an EMBL/GenBank/DDBJ whole genome shotgun (WGS) entry which is preliminary data.</text>
</comment>
<dbReference type="InterPro" id="IPR034457">
    <property type="entry name" value="Organic_radical-activating"/>
</dbReference>
<dbReference type="Pfam" id="PF04055">
    <property type="entry name" value="Radical_SAM"/>
    <property type="match status" value="1"/>
</dbReference>
<proteinExistence type="predicted"/>
<dbReference type="InterPro" id="IPR058240">
    <property type="entry name" value="rSAM_sf"/>
</dbReference>